<dbReference type="RefSeq" id="WP_060894040.1">
    <property type="nucleotide sequence ID" value="NZ_CP108079.1"/>
</dbReference>
<gene>
    <name evidence="3" type="ORF">PV662_26260</name>
</gene>
<evidence type="ECO:0000256" key="2">
    <source>
        <dbReference type="SAM" id="Phobius"/>
    </source>
</evidence>
<keyword evidence="2" id="KW-1133">Transmembrane helix</keyword>
<evidence type="ECO:0008006" key="5">
    <source>
        <dbReference type="Google" id="ProtNLM"/>
    </source>
</evidence>
<name>A0ABU4NJA7_9ACTN</name>
<dbReference type="EMBL" id="JARAYU010000009">
    <property type="protein sequence ID" value="MDX3703203.1"/>
    <property type="molecule type" value="Genomic_DNA"/>
</dbReference>
<evidence type="ECO:0000313" key="4">
    <source>
        <dbReference type="Proteomes" id="UP001271274"/>
    </source>
</evidence>
<evidence type="ECO:0000256" key="1">
    <source>
        <dbReference type="SAM" id="MobiDB-lite"/>
    </source>
</evidence>
<reference evidence="3 4" key="1">
    <citation type="journal article" date="2023" name="Microb. Genom.">
        <title>Mesoterricola silvestris gen. nov., sp. nov., Mesoterricola sediminis sp. nov., Geothrix oryzae sp. nov., Geothrix edaphica sp. nov., Geothrix rubra sp. nov., and Geothrix limicola sp. nov., six novel members of Acidobacteriota isolated from soils.</title>
        <authorList>
            <person name="Weisberg A.J."/>
            <person name="Pearce E."/>
            <person name="Kramer C.G."/>
            <person name="Chang J.H."/>
            <person name="Clarke C.R."/>
        </authorList>
    </citation>
    <scope>NUCLEOTIDE SEQUENCE [LARGE SCALE GENOMIC DNA]</scope>
    <source>
        <strain evidence="3 4">ID09-01A</strain>
    </source>
</reference>
<protein>
    <recommendedName>
        <fullName evidence="5">Integral membrane protein</fullName>
    </recommendedName>
</protein>
<accession>A0ABU4NJA7</accession>
<keyword evidence="2" id="KW-0812">Transmembrane</keyword>
<feature type="transmembrane region" description="Helical" evidence="2">
    <location>
        <begin position="35"/>
        <end position="57"/>
    </location>
</feature>
<comment type="caution">
    <text evidence="3">The sequence shown here is derived from an EMBL/GenBank/DDBJ whole genome shotgun (WGS) entry which is preliminary data.</text>
</comment>
<sequence length="89" mass="10085">MTSRRRVRRAVSLTVWWALIALVLRLVGQAFDQPATLVQCIASAAFLGAIGEAGDWLRRRWRADRLAKRRDPAPARHQPPEAETPTMRP</sequence>
<evidence type="ECO:0000313" key="3">
    <source>
        <dbReference type="EMBL" id="MDX3703203.1"/>
    </source>
</evidence>
<feature type="compositionally biased region" description="Basic and acidic residues" evidence="1">
    <location>
        <begin position="67"/>
        <end position="80"/>
    </location>
</feature>
<keyword evidence="2" id="KW-0472">Membrane</keyword>
<keyword evidence="4" id="KW-1185">Reference proteome</keyword>
<dbReference type="Proteomes" id="UP001271274">
    <property type="component" value="Unassembled WGS sequence"/>
</dbReference>
<feature type="region of interest" description="Disordered" evidence="1">
    <location>
        <begin position="67"/>
        <end position="89"/>
    </location>
</feature>
<organism evidence="3 4">
    <name type="scientific">Streptomyces europaeiscabiei</name>
    <dbReference type="NCBI Taxonomy" id="146819"/>
    <lineage>
        <taxon>Bacteria</taxon>
        <taxon>Bacillati</taxon>
        <taxon>Actinomycetota</taxon>
        <taxon>Actinomycetes</taxon>
        <taxon>Kitasatosporales</taxon>
        <taxon>Streptomycetaceae</taxon>
        <taxon>Streptomyces</taxon>
    </lineage>
</organism>
<proteinExistence type="predicted"/>